<dbReference type="InterPro" id="IPR037401">
    <property type="entry name" value="SnoaL-like"/>
</dbReference>
<evidence type="ECO:0000313" key="2">
    <source>
        <dbReference type="EMBL" id="NJX15449.1"/>
    </source>
</evidence>
<name>A0ABX1DEG9_9FLAO</name>
<comment type="caution">
    <text evidence="2">The sequence shown here is derived from an EMBL/GenBank/DDBJ whole genome shotgun (WGS) entry which is preliminary data.</text>
</comment>
<keyword evidence="3" id="KW-1185">Reference proteome</keyword>
<dbReference type="PROSITE" id="PS51257">
    <property type="entry name" value="PROKAR_LIPOPROTEIN"/>
    <property type="match status" value="1"/>
</dbReference>
<dbReference type="Pfam" id="PF12680">
    <property type="entry name" value="SnoaL_2"/>
    <property type="match status" value="1"/>
</dbReference>
<dbReference type="Proteomes" id="UP000760545">
    <property type="component" value="Unassembled WGS sequence"/>
</dbReference>
<proteinExistence type="predicted"/>
<sequence>MKKLLLLSLAIIVFVACQNKPQRYFEESAEIETVKAGIKAYENQDWEAWKSHFADTAKIFHNTNKAASPSEMIEGMQQMLSNFSSYGFSKEGGIHEMVIDKDGKTWVNYWGNWGGKANVTGKQLVIPVHLTLEFVDGKIVQEYAYYDTSGISKTLQEIEAAKVMADTTSMNN</sequence>
<evidence type="ECO:0000313" key="3">
    <source>
        <dbReference type="Proteomes" id="UP000760545"/>
    </source>
</evidence>
<dbReference type="SUPFAM" id="SSF54427">
    <property type="entry name" value="NTF2-like"/>
    <property type="match status" value="1"/>
</dbReference>
<dbReference type="InterPro" id="IPR032710">
    <property type="entry name" value="NTF2-like_dom_sf"/>
</dbReference>
<organism evidence="2 3">
    <name type="scientific">Tamlana crocina</name>
    <dbReference type="NCBI Taxonomy" id="393006"/>
    <lineage>
        <taxon>Bacteria</taxon>
        <taxon>Pseudomonadati</taxon>
        <taxon>Bacteroidota</taxon>
        <taxon>Flavobacteriia</taxon>
        <taxon>Flavobacteriales</taxon>
        <taxon>Flavobacteriaceae</taxon>
        <taxon>Tamlana</taxon>
    </lineage>
</organism>
<dbReference type="EMBL" id="JAAVJS010000009">
    <property type="protein sequence ID" value="NJX15449.1"/>
    <property type="molecule type" value="Genomic_DNA"/>
</dbReference>
<dbReference type="Gene3D" id="3.10.450.50">
    <property type="match status" value="1"/>
</dbReference>
<evidence type="ECO:0000259" key="1">
    <source>
        <dbReference type="Pfam" id="PF12680"/>
    </source>
</evidence>
<feature type="domain" description="SnoaL-like" evidence="1">
    <location>
        <begin position="36"/>
        <end position="141"/>
    </location>
</feature>
<accession>A0ABX1DEG9</accession>
<gene>
    <name evidence="2" type="ORF">HC176_08095</name>
</gene>
<dbReference type="RefSeq" id="WP_167917690.1">
    <property type="nucleotide sequence ID" value="NZ_JAAVJS010000009.1"/>
</dbReference>
<protein>
    <submittedName>
        <fullName evidence="2">Nuclear transport factor 2 family protein</fullName>
    </submittedName>
</protein>
<reference evidence="2 3" key="1">
    <citation type="submission" date="2020-03" db="EMBL/GenBank/DDBJ databases">
        <title>Tamlana sp. nov, isolated from XXX.</title>
        <authorList>
            <person name="Cao W.R."/>
        </authorList>
    </citation>
    <scope>NUCLEOTIDE SEQUENCE [LARGE SCALE GENOMIC DNA]</scope>
    <source>
        <strain evidence="2 3">HST1-43</strain>
    </source>
</reference>